<dbReference type="EMBL" id="ML978066">
    <property type="protein sequence ID" value="KAF2021789.1"/>
    <property type="molecule type" value="Genomic_DNA"/>
</dbReference>
<dbReference type="GeneID" id="54280573"/>
<dbReference type="AlphaFoldDB" id="A0A6A5Y8X5"/>
<dbReference type="RefSeq" id="XP_033390128.1">
    <property type="nucleotide sequence ID" value="XM_033523176.1"/>
</dbReference>
<protein>
    <submittedName>
        <fullName evidence="1">Uncharacterized protein</fullName>
    </submittedName>
</protein>
<sequence length="250" mass="28855">MLWSLQRLGQCAQVVEADSCIVDAQSKAAALLYYRYPKLYPELSRYATMMHGIRHLNLKLSTWDAMHFFKVSVGGFDQLRETGHTTYDIFNRLPNLKRVKILLPDDQRDRRYQFTVKLFHPVSRCHRTLHRYIYEAIAQMQAVSDFKVEVKRFMDSNERIRFEEMQSKAELSRKTTSQDLADLYADSTGGVRLDSPGGSLASGNSDPLEHGVTREAVQSVDELFPPLCKCTPSCSEIMSSRDRIRRYDDE</sequence>
<keyword evidence="2" id="KW-1185">Reference proteome</keyword>
<reference evidence="1" key="1">
    <citation type="journal article" date="2020" name="Stud. Mycol.">
        <title>101 Dothideomycetes genomes: a test case for predicting lifestyles and emergence of pathogens.</title>
        <authorList>
            <person name="Haridas S."/>
            <person name="Albert R."/>
            <person name="Binder M."/>
            <person name="Bloem J."/>
            <person name="Labutti K."/>
            <person name="Salamov A."/>
            <person name="Andreopoulos B."/>
            <person name="Baker S."/>
            <person name="Barry K."/>
            <person name="Bills G."/>
            <person name="Bluhm B."/>
            <person name="Cannon C."/>
            <person name="Castanera R."/>
            <person name="Culley D."/>
            <person name="Daum C."/>
            <person name="Ezra D."/>
            <person name="Gonzalez J."/>
            <person name="Henrissat B."/>
            <person name="Kuo A."/>
            <person name="Liang C."/>
            <person name="Lipzen A."/>
            <person name="Lutzoni F."/>
            <person name="Magnuson J."/>
            <person name="Mondo S."/>
            <person name="Nolan M."/>
            <person name="Ohm R."/>
            <person name="Pangilinan J."/>
            <person name="Park H.-J."/>
            <person name="Ramirez L."/>
            <person name="Alfaro M."/>
            <person name="Sun H."/>
            <person name="Tritt A."/>
            <person name="Yoshinaga Y."/>
            <person name="Zwiers L.-H."/>
            <person name="Turgeon B."/>
            <person name="Goodwin S."/>
            <person name="Spatafora J."/>
            <person name="Crous P."/>
            <person name="Grigoriev I."/>
        </authorList>
    </citation>
    <scope>NUCLEOTIDE SEQUENCE</scope>
    <source>
        <strain evidence="1">CBS 175.79</strain>
    </source>
</reference>
<evidence type="ECO:0000313" key="2">
    <source>
        <dbReference type="Proteomes" id="UP000799778"/>
    </source>
</evidence>
<dbReference type="Proteomes" id="UP000799778">
    <property type="component" value="Unassembled WGS sequence"/>
</dbReference>
<proteinExistence type="predicted"/>
<name>A0A6A5Y8X5_9PLEO</name>
<evidence type="ECO:0000313" key="1">
    <source>
        <dbReference type="EMBL" id="KAF2021789.1"/>
    </source>
</evidence>
<gene>
    <name evidence="1" type="ORF">BU24DRAFT_339387</name>
</gene>
<organism evidence="1 2">
    <name type="scientific">Aaosphaeria arxii CBS 175.79</name>
    <dbReference type="NCBI Taxonomy" id="1450172"/>
    <lineage>
        <taxon>Eukaryota</taxon>
        <taxon>Fungi</taxon>
        <taxon>Dikarya</taxon>
        <taxon>Ascomycota</taxon>
        <taxon>Pezizomycotina</taxon>
        <taxon>Dothideomycetes</taxon>
        <taxon>Pleosporomycetidae</taxon>
        <taxon>Pleosporales</taxon>
        <taxon>Pleosporales incertae sedis</taxon>
        <taxon>Aaosphaeria</taxon>
    </lineage>
</organism>
<accession>A0A6A5Y8X5</accession>
<dbReference type="OrthoDB" id="3781946at2759"/>